<reference evidence="2 3" key="1">
    <citation type="submission" date="2016-11" db="EMBL/GenBank/DDBJ databases">
        <authorList>
            <person name="Jaros S."/>
            <person name="Januszkiewicz K."/>
            <person name="Wedrychowicz H."/>
        </authorList>
    </citation>
    <scope>NUCLEOTIDE SEQUENCE [LARGE SCALE GENOMIC DNA]</scope>
    <source>
        <strain evidence="2 3">DSM 16917</strain>
    </source>
</reference>
<sequence>MPANFLSVFAKSPIKPLEQHIDTISAAAEKLVPFFDAVLAADWETARTLQQEISQLEKDADTLKREIRMGLPSGIFMPVARTDLLEIVTHQDKIANKAKDIAGRVIGREMLIPSQLQETFTPYVQRCVDAVYQARKAIHEMDDLVETGFRGREVVLVEEMLHQLDAIEDDTDAMQVQLRRQLFEIEKDLNPVDVMFLYKILEWTGDLADLAERVGARLELTLARN</sequence>
<dbReference type="Gene3D" id="1.20.58.220">
    <property type="entry name" value="Phosphate transport system protein phou homolog 2, domain 2"/>
    <property type="match status" value="1"/>
</dbReference>
<dbReference type="InterPro" id="IPR018445">
    <property type="entry name" value="Put_Phosphate_transp_reg"/>
</dbReference>
<dbReference type="OrthoDB" id="9780540at2"/>
<organism evidence="2 3">
    <name type="scientific">Ferrimonas marina</name>
    <dbReference type="NCBI Taxonomy" id="299255"/>
    <lineage>
        <taxon>Bacteria</taxon>
        <taxon>Pseudomonadati</taxon>
        <taxon>Pseudomonadota</taxon>
        <taxon>Gammaproteobacteria</taxon>
        <taxon>Alteromonadales</taxon>
        <taxon>Ferrimonadaceae</taxon>
        <taxon>Ferrimonas</taxon>
    </lineage>
</organism>
<proteinExistence type="inferred from homology"/>
<dbReference type="SUPFAM" id="SSF109755">
    <property type="entry name" value="PhoU-like"/>
    <property type="match status" value="1"/>
</dbReference>
<comment type="similarity">
    <text evidence="1">Belongs to the UPF0111 family.</text>
</comment>
<dbReference type="Proteomes" id="UP000184268">
    <property type="component" value="Unassembled WGS sequence"/>
</dbReference>
<gene>
    <name evidence="2" type="ORF">SAMN02745129_0219</name>
</gene>
<accession>A0A1M5ZFD8</accession>
<keyword evidence="3" id="KW-1185">Reference proteome</keyword>
<dbReference type="PANTHER" id="PTHR36536:SF3">
    <property type="entry name" value="UPF0111 PROTEIN HI_1603"/>
    <property type="match status" value="1"/>
</dbReference>
<dbReference type="AlphaFoldDB" id="A0A1M5ZFD8"/>
<dbReference type="EMBL" id="FQXG01000011">
    <property type="protein sequence ID" value="SHI22927.1"/>
    <property type="molecule type" value="Genomic_DNA"/>
</dbReference>
<dbReference type="NCBIfam" id="TIGR00153">
    <property type="entry name" value="TIGR00153 family protein"/>
    <property type="match status" value="1"/>
</dbReference>
<evidence type="ECO:0008006" key="4">
    <source>
        <dbReference type="Google" id="ProtNLM"/>
    </source>
</evidence>
<evidence type="ECO:0000313" key="2">
    <source>
        <dbReference type="EMBL" id="SHI22927.1"/>
    </source>
</evidence>
<dbReference type="InterPro" id="IPR038078">
    <property type="entry name" value="PhoU-like_sf"/>
</dbReference>
<protein>
    <recommendedName>
        <fullName evidence="4">TIGR00153 family protein</fullName>
    </recommendedName>
</protein>
<evidence type="ECO:0000256" key="1">
    <source>
        <dbReference type="ARBA" id="ARBA00008591"/>
    </source>
</evidence>
<dbReference type="RefSeq" id="WP_067662368.1">
    <property type="nucleotide sequence ID" value="NZ_FQXG01000011.1"/>
</dbReference>
<dbReference type="PANTHER" id="PTHR36536">
    <property type="entry name" value="UPF0111 PROTEIN HI_1603"/>
    <property type="match status" value="1"/>
</dbReference>
<dbReference type="STRING" id="299255.SAMN02745129_0219"/>
<dbReference type="Pfam" id="PF01865">
    <property type="entry name" value="PhoU_div"/>
    <property type="match status" value="1"/>
</dbReference>
<evidence type="ECO:0000313" key="3">
    <source>
        <dbReference type="Proteomes" id="UP000184268"/>
    </source>
</evidence>
<name>A0A1M5ZFD8_9GAMM</name>
<dbReference type="InterPro" id="IPR002727">
    <property type="entry name" value="DUF47"/>
</dbReference>